<feature type="chain" id="PRO_5002163503" description="beta-mannosidase" evidence="11">
    <location>
        <begin position="20"/>
        <end position="345"/>
    </location>
</feature>
<dbReference type="AlphaFoldDB" id="A0A0C2C8Y6"/>
<dbReference type="InterPro" id="IPR036156">
    <property type="entry name" value="Beta-gal/glucu_dom_sf"/>
</dbReference>
<dbReference type="OrthoDB" id="2866996at2759"/>
<dbReference type="InterPro" id="IPR050887">
    <property type="entry name" value="Beta-mannosidase_GH2"/>
</dbReference>
<dbReference type="PANTHER" id="PTHR43730:SF1">
    <property type="entry name" value="BETA-MANNOSIDASE"/>
    <property type="match status" value="1"/>
</dbReference>
<evidence type="ECO:0000256" key="6">
    <source>
        <dbReference type="ARBA" id="ARBA00022801"/>
    </source>
</evidence>
<dbReference type="Proteomes" id="UP000054047">
    <property type="component" value="Unassembled WGS sequence"/>
</dbReference>
<evidence type="ECO:0000256" key="5">
    <source>
        <dbReference type="ARBA" id="ARBA00022729"/>
    </source>
</evidence>
<comment type="subcellular location">
    <subcellularLocation>
        <location evidence="2">Lysosome</location>
    </subcellularLocation>
</comment>
<dbReference type="GO" id="GO:0006516">
    <property type="term" value="P:glycoprotein catabolic process"/>
    <property type="evidence" value="ECO:0007669"/>
    <property type="project" value="TreeGrafter"/>
</dbReference>
<name>A0A0C2C8Y6_9BILA</name>
<feature type="non-terminal residue" evidence="14">
    <location>
        <position position="345"/>
    </location>
</feature>
<evidence type="ECO:0000313" key="15">
    <source>
        <dbReference type="Proteomes" id="UP000054047"/>
    </source>
</evidence>
<comment type="similarity">
    <text evidence="3">Belongs to the glycosyl hydrolase 2 family.</text>
</comment>
<dbReference type="GO" id="GO:0005975">
    <property type="term" value="P:carbohydrate metabolic process"/>
    <property type="evidence" value="ECO:0007669"/>
    <property type="project" value="InterPro"/>
</dbReference>
<evidence type="ECO:0000256" key="1">
    <source>
        <dbReference type="ARBA" id="ARBA00000829"/>
    </source>
</evidence>
<feature type="domain" description="Beta-mannosidase-like galactose-binding" evidence="13">
    <location>
        <begin position="31"/>
        <end position="208"/>
    </location>
</feature>
<dbReference type="SUPFAM" id="SSF49785">
    <property type="entry name" value="Galactose-binding domain-like"/>
    <property type="match status" value="1"/>
</dbReference>
<dbReference type="FunFam" id="2.60.120.260:FF:000060">
    <property type="entry name" value="Probable beta-mannosidase"/>
    <property type="match status" value="1"/>
</dbReference>
<feature type="domain" description="Glycoside hydrolase family 2 immunoglobulin-like beta-sandwich" evidence="12">
    <location>
        <begin position="219"/>
        <end position="322"/>
    </location>
</feature>
<evidence type="ECO:0000313" key="14">
    <source>
        <dbReference type="EMBL" id="KIH52773.1"/>
    </source>
</evidence>
<evidence type="ECO:0000256" key="9">
    <source>
        <dbReference type="ARBA" id="ARBA00023295"/>
    </source>
</evidence>
<dbReference type="SUPFAM" id="SSF49303">
    <property type="entry name" value="beta-Galactosidase/glucuronidase domain"/>
    <property type="match status" value="1"/>
</dbReference>
<dbReference type="GO" id="GO:0005764">
    <property type="term" value="C:lysosome"/>
    <property type="evidence" value="ECO:0007669"/>
    <property type="project" value="UniProtKB-SubCell"/>
</dbReference>
<dbReference type="Gene3D" id="2.60.40.10">
    <property type="entry name" value="Immunoglobulins"/>
    <property type="match status" value="1"/>
</dbReference>
<evidence type="ECO:0000256" key="2">
    <source>
        <dbReference type="ARBA" id="ARBA00004371"/>
    </source>
</evidence>
<proteinExistence type="inferred from homology"/>
<comment type="catalytic activity">
    <reaction evidence="1">
        <text>Hydrolysis of terminal, non-reducing beta-D-mannose residues in beta-D-mannosides.</text>
        <dbReference type="EC" id="3.2.1.25"/>
    </reaction>
</comment>
<evidence type="ECO:0000256" key="3">
    <source>
        <dbReference type="ARBA" id="ARBA00007401"/>
    </source>
</evidence>
<dbReference type="PANTHER" id="PTHR43730">
    <property type="entry name" value="BETA-MANNOSIDASE"/>
    <property type="match status" value="1"/>
</dbReference>
<keyword evidence="8" id="KW-0458">Lysosome</keyword>
<dbReference type="EC" id="3.2.1.25" evidence="4"/>
<keyword evidence="6" id="KW-0378">Hydrolase</keyword>
<dbReference type="InterPro" id="IPR013783">
    <property type="entry name" value="Ig-like_fold"/>
</dbReference>
<dbReference type="Pfam" id="PF00703">
    <property type="entry name" value="Glyco_hydro_2"/>
    <property type="match status" value="1"/>
</dbReference>
<dbReference type="GO" id="GO:0004567">
    <property type="term" value="F:beta-mannosidase activity"/>
    <property type="evidence" value="ECO:0007669"/>
    <property type="project" value="UniProtKB-EC"/>
</dbReference>
<feature type="signal peptide" evidence="11">
    <location>
        <begin position="1"/>
        <end position="19"/>
    </location>
</feature>
<evidence type="ECO:0000259" key="13">
    <source>
        <dbReference type="Pfam" id="PF22666"/>
    </source>
</evidence>
<dbReference type="InterPro" id="IPR008979">
    <property type="entry name" value="Galactose-bd-like_sf"/>
</dbReference>
<evidence type="ECO:0000256" key="7">
    <source>
        <dbReference type="ARBA" id="ARBA00023180"/>
    </source>
</evidence>
<keyword evidence="15" id="KW-1185">Reference proteome</keyword>
<accession>A0A0C2C8Y6</accession>
<evidence type="ECO:0000256" key="11">
    <source>
        <dbReference type="SAM" id="SignalP"/>
    </source>
</evidence>
<keyword evidence="7" id="KW-0325">Glycoprotein</keyword>
<dbReference type="Pfam" id="PF22666">
    <property type="entry name" value="Glyco_hydro_2_N2"/>
    <property type="match status" value="1"/>
</dbReference>
<evidence type="ECO:0000256" key="4">
    <source>
        <dbReference type="ARBA" id="ARBA00012754"/>
    </source>
</evidence>
<keyword evidence="5 11" id="KW-0732">Signal</keyword>
<evidence type="ECO:0000259" key="12">
    <source>
        <dbReference type="Pfam" id="PF00703"/>
    </source>
</evidence>
<dbReference type="EMBL" id="KN742838">
    <property type="protein sequence ID" value="KIH52773.1"/>
    <property type="molecule type" value="Genomic_DNA"/>
</dbReference>
<evidence type="ECO:0000256" key="8">
    <source>
        <dbReference type="ARBA" id="ARBA00023228"/>
    </source>
</evidence>
<protein>
    <recommendedName>
        <fullName evidence="4">beta-mannosidase</fullName>
        <ecNumber evidence="4">3.2.1.25</ecNumber>
    </recommendedName>
    <alternativeName>
        <fullName evidence="10">Mannanase</fullName>
    </alternativeName>
</protein>
<evidence type="ECO:0000256" key="10">
    <source>
        <dbReference type="ARBA" id="ARBA00033445"/>
    </source>
</evidence>
<reference evidence="14 15" key="1">
    <citation type="submission" date="2013-12" db="EMBL/GenBank/DDBJ databases">
        <title>Draft genome of the parsitic nematode Ancylostoma duodenale.</title>
        <authorList>
            <person name="Mitreva M."/>
        </authorList>
    </citation>
    <scope>NUCLEOTIDE SEQUENCE [LARGE SCALE GENOMIC DNA]</scope>
    <source>
        <strain evidence="14 15">Zhejiang</strain>
    </source>
</reference>
<dbReference type="InterPro" id="IPR006102">
    <property type="entry name" value="Ig-like_GH2"/>
</dbReference>
<dbReference type="InterPro" id="IPR054593">
    <property type="entry name" value="Beta-mannosidase-like_N2"/>
</dbReference>
<sequence>MGAVITFLLLFLPALNASAAQFEITDLQGQWKFYNSNKTVNGRGVVPGDIFSDLHRLGIIPDPLFADNHLHLRWVSSENWTYSKTFEVDKGILEHSTLVLRFKGIDTVSKVFLNGVSLLKTNNQFVEYFVDIAGILGERNVIEFQFISPVLYAEMKSKDYEKSHGHLVPPVCPPAIYHGECHPNFIRKAQYSFAWDWGPSFPTIGIWKPIDIVAFDGYFIDDLSWTTERTSESWFIHVEARVFVDYSAVNITIRVAIEELDVDKKLVYNISAGPEPAVLNFDIVIPIEKVKLWWPSRQGQQKLYTMTLVAGEQKISRRIAFRHIELVQDYVDENHKDKGRHFYFK</sequence>
<organism evidence="14 15">
    <name type="scientific">Ancylostoma duodenale</name>
    <dbReference type="NCBI Taxonomy" id="51022"/>
    <lineage>
        <taxon>Eukaryota</taxon>
        <taxon>Metazoa</taxon>
        <taxon>Ecdysozoa</taxon>
        <taxon>Nematoda</taxon>
        <taxon>Chromadorea</taxon>
        <taxon>Rhabditida</taxon>
        <taxon>Rhabditina</taxon>
        <taxon>Rhabditomorpha</taxon>
        <taxon>Strongyloidea</taxon>
        <taxon>Ancylostomatidae</taxon>
        <taxon>Ancylostomatinae</taxon>
        <taxon>Ancylostoma</taxon>
    </lineage>
</organism>
<keyword evidence="9" id="KW-0326">Glycosidase</keyword>
<dbReference type="Gene3D" id="2.60.120.260">
    <property type="entry name" value="Galactose-binding domain-like"/>
    <property type="match status" value="1"/>
</dbReference>
<gene>
    <name evidence="14" type="ORF">ANCDUO_17119</name>
</gene>